<accession>A0AAD9YSF4</accession>
<dbReference type="Proteomes" id="UP001281614">
    <property type="component" value="Unassembled WGS sequence"/>
</dbReference>
<gene>
    <name evidence="2" type="ORF">CKAH01_12415</name>
</gene>
<name>A0AAD9YSF4_COLKA</name>
<evidence type="ECO:0000313" key="2">
    <source>
        <dbReference type="EMBL" id="KAK2776499.1"/>
    </source>
</evidence>
<organism evidence="2 3">
    <name type="scientific">Colletotrichum kahawae</name>
    <name type="common">Coffee berry disease fungus</name>
    <dbReference type="NCBI Taxonomy" id="34407"/>
    <lineage>
        <taxon>Eukaryota</taxon>
        <taxon>Fungi</taxon>
        <taxon>Dikarya</taxon>
        <taxon>Ascomycota</taxon>
        <taxon>Pezizomycotina</taxon>
        <taxon>Sordariomycetes</taxon>
        <taxon>Hypocreomycetidae</taxon>
        <taxon>Glomerellales</taxon>
        <taxon>Glomerellaceae</taxon>
        <taxon>Colletotrichum</taxon>
        <taxon>Colletotrichum gloeosporioides species complex</taxon>
    </lineage>
</organism>
<keyword evidence="1" id="KW-0472">Membrane</keyword>
<keyword evidence="1" id="KW-1133">Transmembrane helix</keyword>
<evidence type="ECO:0000256" key="1">
    <source>
        <dbReference type="SAM" id="Phobius"/>
    </source>
</evidence>
<feature type="transmembrane region" description="Helical" evidence="1">
    <location>
        <begin position="62"/>
        <end position="80"/>
    </location>
</feature>
<dbReference type="EMBL" id="VYYT01000027">
    <property type="protein sequence ID" value="KAK2776499.1"/>
    <property type="molecule type" value="Genomic_DNA"/>
</dbReference>
<keyword evidence="3" id="KW-1185">Reference proteome</keyword>
<evidence type="ECO:0000313" key="3">
    <source>
        <dbReference type="Proteomes" id="UP001281614"/>
    </source>
</evidence>
<proteinExistence type="predicted"/>
<dbReference type="AlphaFoldDB" id="A0AAD9YSF4"/>
<comment type="caution">
    <text evidence="2">The sequence shown here is derived from an EMBL/GenBank/DDBJ whole genome shotgun (WGS) entry which is preliminary data.</text>
</comment>
<reference evidence="2" key="1">
    <citation type="submission" date="2023-02" db="EMBL/GenBank/DDBJ databases">
        <title>Colletotrichum kahawae CIFC_Que2 genome sequencing and assembly.</title>
        <authorList>
            <person name="Baroncelli R."/>
        </authorList>
    </citation>
    <scope>NUCLEOTIDE SEQUENCE</scope>
    <source>
        <strain evidence="2">CIFC_Que2</strain>
    </source>
</reference>
<protein>
    <submittedName>
        <fullName evidence="2">Uncharacterized protein</fullName>
    </submittedName>
</protein>
<sequence>MSSLILSVPRIVLTIEYFIGGWPRISSWPFKSLHERIYRKSQITAPHLHPVYPFTDSRNTKLHMQYIGALMVIEGFLLAFSWTRASVVTLFLGCFLTSSGYWSQMRAGMPYWLPVTNFILAWVVWFIEIRHSRGNQGGAALNM</sequence>
<keyword evidence="1" id="KW-0812">Transmembrane</keyword>
<feature type="transmembrane region" description="Helical" evidence="1">
    <location>
        <begin position="109"/>
        <end position="127"/>
    </location>
</feature>